<proteinExistence type="predicted"/>
<dbReference type="InterPro" id="IPR039420">
    <property type="entry name" value="WalR-like"/>
</dbReference>
<organism evidence="8 9">
    <name type="scientific">Dehalogenimonas formicexedens</name>
    <dbReference type="NCBI Taxonomy" id="1839801"/>
    <lineage>
        <taxon>Bacteria</taxon>
        <taxon>Bacillati</taxon>
        <taxon>Chloroflexota</taxon>
        <taxon>Dehalococcoidia</taxon>
        <taxon>Dehalococcoidales</taxon>
        <taxon>Dehalococcoidaceae</taxon>
        <taxon>Dehalogenimonas</taxon>
    </lineage>
</organism>
<dbReference type="EMBL" id="CP018258">
    <property type="protein sequence ID" value="APV44002.1"/>
    <property type="molecule type" value="Genomic_DNA"/>
</dbReference>
<name>A0A1P8F6N1_9CHLR</name>
<keyword evidence="2" id="KW-0805">Transcription regulation</keyword>
<dbReference type="OrthoDB" id="9780153at2"/>
<sequence length="237" mass="26417">MTITIFLADDHRVVRSGIRALLEAQPDFEVIGESEDGLDTVQQVEKLHPDVLIVDLMLHGISGIEVCRQVIKHSNRTVVVLLSMYGNESYVQGALRAGARGYLLKESTVDELTSAVREVMKGRHYLSAALSQRAIESYIKQTESDAVADPYEQLSTREREVLHMVVRGYTGADIAKRLFISPRTVEAHRANLMRKLNLRNHSQLLRYALQKGFVPPEPEALKNAAMADEPGEDAAPD</sequence>
<evidence type="ECO:0000256" key="5">
    <source>
        <dbReference type="PROSITE-ProRule" id="PRU00169"/>
    </source>
</evidence>
<evidence type="ECO:0000256" key="3">
    <source>
        <dbReference type="ARBA" id="ARBA00023125"/>
    </source>
</evidence>
<dbReference type="InterPro" id="IPR001789">
    <property type="entry name" value="Sig_transdc_resp-reg_receiver"/>
</dbReference>
<dbReference type="InterPro" id="IPR016032">
    <property type="entry name" value="Sig_transdc_resp-reg_C-effctor"/>
</dbReference>
<evidence type="ECO:0000256" key="2">
    <source>
        <dbReference type="ARBA" id="ARBA00023015"/>
    </source>
</evidence>
<dbReference type="PROSITE" id="PS50110">
    <property type="entry name" value="RESPONSE_REGULATORY"/>
    <property type="match status" value="1"/>
</dbReference>
<evidence type="ECO:0000259" key="6">
    <source>
        <dbReference type="PROSITE" id="PS50043"/>
    </source>
</evidence>
<dbReference type="SMART" id="SM00448">
    <property type="entry name" value="REC"/>
    <property type="match status" value="1"/>
</dbReference>
<dbReference type="GO" id="GO:0003677">
    <property type="term" value="F:DNA binding"/>
    <property type="evidence" value="ECO:0007669"/>
    <property type="project" value="UniProtKB-KW"/>
</dbReference>
<dbReference type="PANTHER" id="PTHR43214:SF41">
    <property type="entry name" value="NITRATE_NITRITE RESPONSE REGULATOR PROTEIN NARP"/>
    <property type="match status" value="1"/>
</dbReference>
<evidence type="ECO:0000259" key="7">
    <source>
        <dbReference type="PROSITE" id="PS50110"/>
    </source>
</evidence>
<feature type="domain" description="Response regulatory" evidence="7">
    <location>
        <begin position="4"/>
        <end position="120"/>
    </location>
</feature>
<dbReference type="GO" id="GO:0000160">
    <property type="term" value="P:phosphorelay signal transduction system"/>
    <property type="evidence" value="ECO:0007669"/>
    <property type="project" value="InterPro"/>
</dbReference>
<dbReference type="CDD" id="cd06170">
    <property type="entry name" value="LuxR_C_like"/>
    <property type="match status" value="1"/>
</dbReference>
<dbReference type="RefSeq" id="WP_076003740.1">
    <property type="nucleotide sequence ID" value="NZ_CP018258.1"/>
</dbReference>
<dbReference type="Pfam" id="PF00072">
    <property type="entry name" value="Response_reg"/>
    <property type="match status" value="1"/>
</dbReference>
<gene>
    <name evidence="8" type="ORF">Dform_00647</name>
</gene>
<dbReference type="InterPro" id="IPR000792">
    <property type="entry name" value="Tscrpt_reg_LuxR_C"/>
</dbReference>
<reference evidence="9" key="1">
    <citation type="submission" date="2016-11" db="EMBL/GenBank/DDBJ databases">
        <title>Dehalogenimonas formicexedens sp. nov., a chlorinated alkane respiring bacterium isolated from contaminated groundwater.</title>
        <authorList>
            <person name="Key T.A."/>
            <person name="Bowman K.S."/>
            <person name="Lee I."/>
            <person name="Chun J."/>
            <person name="Albuquerque L."/>
            <person name="da Costa M.S."/>
            <person name="Rainey F.A."/>
            <person name="Moe W.M."/>
        </authorList>
    </citation>
    <scope>NUCLEOTIDE SEQUENCE [LARGE SCALE GENOMIC DNA]</scope>
    <source>
        <strain evidence="9">NSZ-14</strain>
    </source>
</reference>
<keyword evidence="9" id="KW-1185">Reference proteome</keyword>
<dbReference type="Pfam" id="PF00196">
    <property type="entry name" value="GerE"/>
    <property type="match status" value="1"/>
</dbReference>
<evidence type="ECO:0000313" key="9">
    <source>
        <dbReference type="Proteomes" id="UP000185934"/>
    </source>
</evidence>
<dbReference type="PANTHER" id="PTHR43214">
    <property type="entry name" value="TWO-COMPONENT RESPONSE REGULATOR"/>
    <property type="match status" value="1"/>
</dbReference>
<dbReference type="KEGG" id="dfo:Dform_00647"/>
<dbReference type="PRINTS" id="PR00038">
    <property type="entry name" value="HTHLUXR"/>
</dbReference>
<accession>A0A1P8F6N1</accession>
<keyword evidence="4" id="KW-0804">Transcription</keyword>
<dbReference type="STRING" id="1839801.Dform_00647"/>
<feature type="domain" description="HTH luxR-type" evidence="6">
    <location>
        <begin position="147"/>
        <end position="212"/>
    </location>
</feature>
<dbReference type="Gene3D" id="3.40.50.2300">
    <property type="match status" value="1"/>
</dbReference>
<protein>
    <submittedName>
        <fullName evidence="8">DNA-binding response regulator, NarL/FixJ family</fullName>
    </submittedName>
</protein>
<dbReference type="SUPFAM" id="SSF52172">
    <property type="entry name" value="CheY-like"/>
    <property type="match status" value="1"/>
</dbReference>
<dbReference type="InterPro" id="IPR058245">
    <property type="entry name" value="NreC/VraR/RcsB-like_REC"/>
</dbReference>
<dbReference type="SUPFAM" id="SSF46894">
    <property type="entry name" value="C-terminal effector domain of the bipartite response regulators"/>
    <property type="match status" value="1"/>
</dbReference>
<keyword evidence="1 5" id="KW-0597">Phosphoprotein</keyword>
<dbReference type="CDD" id="cd17535">
    <property type="entry name" value="REC_NarL-like"/>
    <property type="match status" value="1"/>
</dbReference>
<dbReference type="InterPro" id="IPR011006">
    <property type="entry name" value="CheY-like_superfamily"/>
</dbReference>
<dbReference type="SMART" id="SM00421">
    <property type="entry name" value="HTH_LUXR"/>
    <property type="match status" value="1"/>
</dbReference>
<feature type="modified residue" description="4-aspartylphosphate" evidence="5">
    <location>
        <position position="55"/>
    </location>
</feature>
<dbReference type="AlphaFoldDB" id="A0A1P8F6N1"/>
<keyword evidence="3 8" id="KW-0238">DNA-binding</keyword>
<evidence type="ECO:0000313" key="8">
    <source>
        <dbReference type="EMBL" id="APV44002.1"/>
    </source>
</evidence>
<evidence type="ECO:0000256" key="1">
    <source>
        <dbReference type="ARBA" id="ARBA00022553"/>
    </source>
</evidence>
<dbReference type="GO" id="GO:0006355">
    <property type="term" value="P:regulation of DNA-templated transcription"/>
    <property type="evidence" value="ECO:0007669"/>
    <property type="project" value="InterPro"/>
</dbReference>
<dbReference type="Proteomes" id="UP000185934">
    <property type="component" value="Chromosome"/>
</dbReference>
<evidence type="ECO:0000256" key="4">
    <source>
        <dbReference type="ARBA" id="ARBA00023163"/>
    </source>
</evidence>
<dbReference type="PROSITE" id="PS50043">
    <property type="entry name" value="HTH_LUXR_2"/>
    <property type="match status" value="1"/>
</dbReference>